<evidence type="ECO:0000313" key="3">
    <source>
        <dbReference type="Proteomes" id="UP001626603"/>
    </source>
</evidence>
<dbReference type="AlphaFoldDB" id="A0ABD8A8U0"/>
<sequence length="85" mass="9295">MNPADSIIRGFSTPPLREGRDSGIERLGRGVDTMKKPKVVGGTDIRSFPFGRELLSGYRLVMIADIDDPATVDISRYPGGSDWGR</sequence>
<evidence type="ECO:0000313" key="2">
    <source>
        <dbReference type="EMBL" id="WOX55936.1"/>
    </source>
</evidence>
<reference evidence="2 3" key="1">
    <citation type="submission" date="2023-10" db="EMBL/GenBank/DDBJ databases">
        <title>The complete genome sequence of Methanoculleus palmolei DSM 4273.</title>
        <authorList>
            <person name="Lai S.-J."/>
            <person name="You Y.-T."/>
            <person name="Chen S.-C."/>
        </authorList>
    </citation>
    <scope>NUCLEOTIDE SEQUENCE [LARGE SCALE GENOMIC DNA]</scope>
    <source>
        <strain evidence="2 3">DSM 4273</strain>
    </source>
</reference>
<feature type="compositionally biased region" description="Basic and acidic residues" evidence="1">
    <location>
        <begin position="17"/>
        <end position="27"/>
    </location>
</feature>
<name>A0ABD8A8U0_9EURY</name>
<gene>
    <name evidence="2" type="ORF">R6Y95_01035</name>
</gene>
<proteinExistence type="predicted"/>
<accession>A0ABD8A8U0</accession>
<feature type="region of interest" description="Disordered" evidence="1">
    <location>
        <begin position="1"/>
        <end position="27"/>
    </location>
</feature>
<evidence type="ECO:0000256" key="1">
    <source>
        <dbReference type="SAM" id="MobiDB-lite"/>
    </source>
</evidence>
<protein>
    <submittedName>
        <fullName evidence="2">Uncharacterized protein</fullName>
    </submittedName>
</protein>
<dbReference type="EMBL" id="CP137641">
    <property type="protein sequence ID" value="WOX55936.1"/>
    <property type="molecule type" value="Genomic_DNA"/>
</dbReference>
<organism evidence="2 3">
    <name type="scientific">Methanoculleus palmolei</name>
    <dbReference type="NCBI Taxonomy" id="72612"/>
    <lineage>
        <taxon>Archaea</taxon>
        <taxon>Methanobacteriati</taxon>
        <taxon>Methanobacteriota</taxon>
        <taxon>Stenosarchaea group</taxon>
        <taxon>Methanomicrobia</taxon>
        <taxon>Methanomicrobiales</taxon>
        <taxon>Methanomicrobiaceae</taxon>
        <taxon>Methanoculleus</taxon>
    </lineage>
</organism>
<dbReference type="Proteomes" id="UP001626603">
    <property type="component" value="Chromosome"/>
</dbReference>
<keyword evidence="3" id="KW-1185">Reference proteome</keyword>